<organism evidence="1 2">
    <name type="scientific">Chryseobacterium vrystaatense</name>
    <dbReference type="NCBI Taxonomy" id="307480"/>
    <lineage>
        <taxon>Bacteria</taxon>
        <taxon>Pseudomonadati</taxon>
        <taxon>Bacteroidota</taxon>
        <taxon>Flavobacteriia</taxon>
        <taxon>Flavobacteriales</taxon>
        <taxon>Weeksellaceae</taxon>
        <taxon>Chryseobacterium group</taxon>
        <taxon>Chryseobacterium</taxon>
    </lineage>
</organism>
<accession>A0ABR4UJ31</accession>
<dbReference type="EMBL" id="JPRI01000007">
    <property type="protein sequence ID" value="KFF24752.1"/>
    <property type="molecule type" value="Genomic_DNA"/>
</dbReference>
<dbReference type="Proteomes" id="UP000028719">
    <property type="component" value="Unassembled WGS sequence"/>
</dbReference>
<evidence type="ECO:0000313" key="1">
    <source>
        <dbReference type="EMBL" id="KFF24752.1"/>
    </source>
</evidence>
<sequence>MKNFKKFSEKYPDSAKNLLEMSKEEILEHYAREVAEKDDLADFKQTYEDATTDLECIVNFGIQWLKKNKKGDNYHIHIDKVIAKVIYTNTETEFI</sequence>
<proteinExistence type="predicted"/>
<reference evidence="1 2" key="1">
    <citation type="submission" date="2014-07" db="EMBL/GenBank/DDBJ databases">
        <title>Genome of Chryseobacterium vrystaatense LMG 22846.</title>
        <authorList>
            <person name="Pipes S.E."/>
            <person name="Stropko S.J."/>
            <person name="Newman J.D."/>
        </authorList>
    </citation>
    <scope>NUCLEOTIDE SEQUENCE [LARGE SCALE GENOMIC DNA]</scope>
    <source>
        <strain evidence="1 2">LMG 22846</strain>
    </source>
</reference>
<name>A0ABR4UJ31_9FLAO</name>
<comment type="caution">
    <text evidence="1">The sequence shown here is derived from an EMBL/GenBank/DDBJ whole genome shotgun (WGS) entry which is preliminary data.</text>
</comment>
<gene>
    <name evidence="1" type="ORF">IW16_17610</name>
</gene>
<evidence type="ECO:0000313" key="2">
    <source>
        <dbReference type="Proteomes" id="UP000028719"/>
    </source>
</evidence>
<keyword evidence="2" id="KW-1185">Reference proteome</keyword>
<protein>
    <submittedName>
        <fullName evidence="1">Uncharacterized protein</fullName>
    </submittedName>
</protein>